<comment type="caution">
    <text evidence="2">The sequence shown here is derived from an EMBL/GenBank/DDBJ whole genome shotgun (WGS) entry which is preliminary data.</text>
</comment>
<gene>
    <name evidence="2" type="ORF">CWI84_09520</name>
</gene>
<feature type="transmembrane region" description="Helical" evidence="1">
    <location>
        <begin position="117"/>
        <end position="134"/>
    </location>
</feature>
<organism evidence="2 3">
    <name type="scientific">Idiomarina tyrosinivorans</name>
    <dbReference type="NCBI Taxonomy" id="1445662"/>
    <lineage>
        <taxon>Bacteria</taxon>
        <taxon>Pseudomonadati</taxon>
        <taxon>Pseudomonadota</taxon>
        <taxon>Gammaproteobacteria</taxon>
        <taxon>Alteromonadales</taxon>
        <taxon>Idiomarinaceae</taxon>
        <taxon>Idiomarina</taxon>
    </lineage>
</organism>
<feature type="transmembrane region" description="Helical" evidence="1">
    <location>
        <begin position="51"/>
        <end position="75"/>
    </location>
</feature>
<evidence type="ECO:0000313" key="2">
    <source>
        <dbReference type="EMBL" id="RUO79856.1"/>
    </source>
</evidence>
<sequence>MKVNYPYWKVIIGFTLCPAVAGFFLGGVIIFEGLSSDEAYEVSDIMRFALVGPIFTSLVGFVVFCIPASIAALIYARLRLYKTWYSYLFVMLLGGVNAHIWEFIWSSNHKSLFETDLSFLLGVFSSLLVACFVIPSKRPGTAKGESE</sequence>
<reference evidence="2 3" key="1">
    <citation type="journal article" date="2011" name="Front. Microbiol.">
        <title>Genomic signatures of strain selection and enhancement in Bacillus atrophaeus var. globigii, a historical biowarfare simulant.</title>
        <authorList>
            <person name="Gibbons H.S."/>
            <person name="Broomall S.M."/>
            <person name="McNew L.A."/>
            <person name="Daligault H."/>
            <person name="Chapman C."/>
            <person name="Bruce D."/>
            <person name="Karavis M."/>
            <person name="Krepps M."/>
            <person name="McGregor P.A."/>
            <person name="Hong C."/>
            <person name="Park K.H."/>
            <person name="Akmal A."/>
            <person name="Feldman A."/>
            <person name="Lin J.S."/>
            <person name="Chang W.E."/>
            <person name="Higgs B.W."/>
            <person name="Demirev P."/>
            <person name="Lindquist J."/>
            <person name="Liem A."/>
            <person name="Fochler E."/>
            <person name="Read T.D."/>
            <person name="Tapia R."/>
            <person name="Johnson S."/>
            <person name="Bishop-Lilly K.A."/>
            <person name="Detter C."/>
            <person name="Han C."/>
            <person name="Sozhamannan S."/>
            <person name="Rosenzweig C.N."/>
            <person name="Skowronski E.W."/>
        </authorList>
    </citation>
    <scope>NUCLEOTIDE SEQUENCE [LARGE SCALE GENOMIC DNA]</scope>
    <source>
        <strain evidence="2 3">CC-PW-9</strain>
    </source>
</reference>
<protein>
    <submittedName>
        <fullName evidence="2">Uncharacterized protein</fullName>
    </submittedName>
</protein>
<proteinExistence type="predicted"/>
<keyword evidence="1" id="KW-0812">Transmembrane</keyword>
<dbReference type="RefSeq" id="WP_126842363.1">
    <property type="nucleotide sequence ID" value="NZ_PIQH01000008.1"/>
</dbReference>
<feature type="transmembrane region" description="Helical" evidence="1">
    <location>
        <begin position="87"/>
        <end position="105"/>
    </location>
</feature>
<keyword evidence="1" id="KW-1133">Transmembrane helix</keyword>
<dbReference type="Proteomes" id="UP000287996">
    <property type="component" value="Unassembled WGS sequence"/>
</dbReference>
<dbReference type="OrthoDB" id="7019681at2"/>
<dbReference type="EMBL" id="PIQH01000008">
    <property type="protein sequence ID" value="RUO79856.1"/>
    <property type="molecule type" value="Genomic_DNA"/>
</dbReference>
<keyword evidence="3" id="KW-1185">Reference proteome</keyword>
<keyword evidence="1" id="KW-0472">Membrane</keyword>
<evidence type="ECO:0000313" key="3">
    <source>
        <dbReference type="Proteomes" id="UP000287996"/>
    </source>
</evidence>
<dbReference type="AlphaFoldDB" id="A0A432ZPV2"/>
<feature type="transmembrane region" description="Helical" evidence="1">
    <location>
        <begin position="7"/>
        <end position="31"/>
    </location>
</feature>
<accession>A0A432ZPV2</accession>
<name>A0A432ZPV2_9GAMM</name>
<evidence type="ECO:0000256" key="1">
    <source>
        <dbReference type="SAM" id="Phobius"/>
    </source>
</evidence>